<feature type="transmembrane region" description="Helical" evidence="5">
    <location>
        <begin position="291"/>
        <end position="311"/>
    </location>
</feature>
<feature type="transmembrane region" description="Helical" evidence="5">
    <location>
        <begin position="375"/>
        <end position="400"/>
    </location>
</feature>
<feature type="transmembrane region" description="Helical" evidence="5">
    <location>
        <begin position="96"/>
        <end position="117"/>
    </location>
</feature>
<dbReference type="InterPro" id="IPR051533">
    <property type="entry name" value="WaaL-like"/>
</dbReference>
<evidence type="ECO:0000256" key="1">
    <source>
        <dbReference type="ARBA" id="ARBA00004141"/>
    </source>
</evidence>
<evidence type="ECO:0000259" key="6">
    <source>
        <dbReference type="Pfam" id="PF04932"/>
    </source>
</evidence>
<proteinExistence type="predicted"/>
<evidence type="ECO:0000313" key="7">
    <source>
        <dbReference type="EMBL" id="MBP2436506.1"/>
    </source>
</evidence>
<accession>A0ABS4ZGV0</accession>
<feature type="transmembrane region" description="Helical" evidence="5">
    <location>
        <begin position="29"/>
        <end position="47"/>
    </location>
</feature>
<dbReference type="PANTHER" id="PTHR37422">
    <property type="entry name" value="TEICHURONIC ACID BIOSYNTHESIS PROTEIN TUAE"/>
    <property type="match status" value="1"/>
</dbReference>
<evidence type="ECO:0000313" key="8">
    <source>
        <dbReference type="Proteomes" id="UP001519362"/>
    </source>
</evidence>
<reference evidence="7 8" key="1">
    <citation type="submission" date="2021-03" db="EMBL/GenBank/DDBJ databases">
        <title>Sequencing the genomes of 1000 actinobacteria strains.</title>
        <authorList>
            <person name="Klenk H.-P."/>
        </authorList>
    </citation>
    <scope>NUCLEOTIDE SEQUENCE [LARGE SCALE GENOMIC DNA]</scope>
    <source>
        <strain evidence="7 8">DSM 24221</strain>
    </source>
</reference>
<feature type="domain" description="O-antigen ligase-related" evidence="6">
    <location>
        <begin position="252"/>
        <end position="391"/>
    </location>
</feature>
<evidence type="ECO:0000256" key="5">
    <source>
        <dbReference type="SAM" id="Phobius"/>
    </source>
</evidence>
<feature type="transmembrane region" description="Helical" evidence="5">
    <location>
        <begin position="123"/>
        <end position="140"/>
    </location>
</feature>
<comment type="subcellular location">
    <subcellularLocation>
        <location evidence="1">Membrane</location>
        <topology evidence="1">Multi-pass membrane protein</topology>
    </subcellularLocation>
</comment>
<name>A0ABS4ZGV0_9MICO</name>
<feature type="transmembrane region" description="Helical" evidence="5">
    <location>
        <begin position="412"/>
        <end position="434"/>
    </location>
</feature>
<evidence type="ECO:0000256" key="4">
    <source>
        <dbReference type="ARBA" id="ARBA00023136"/>
    </source>
</evidence>
<feature type="transmembrane region" description="Helical" evidence="5">
    <location>
        <begin position="216"/>
        <end position="236"/>
    </location>
</feature>
<organism evidence="7 8">
    <name type="scientific">Microbacterium amylolyticum</name>
    <dbReference type="NCBI Taxonomy" id="936337"/>
    <lineage>
        <taxon>Bacteria</taxon>
        <taxon>Bacillati</taxon>
        <taxon>Actinomycetota</taxon>
        <taxon>Actinomycetes</taxon>
        <taxon>Micrococcales</taxon>
        <taxon>Microbacteriaceae</taxon>
        <taxon>Microbacterium</taxon>
    </lineage>
</organism>
<feature type="transmembrane region" description="Helical" evidence="5">
    <location>
        <begin position="53"/>
        <end position="84"/>
    </location>
</feature>
<sequence>MRGENRYLGVSPLLGAPSFLDSFSTIETILILGLVALAGFSLAAIAFRLRPRWMLAGTLVLAVVQFFGPFGFTSLGLLATCALLPGVAWRFWRQGAGVWGWLLASLTVWQLISTLWAEKIGSAGYGVVLSVAGLVSYLLARELMHSDRAGIPWALAVVAPVIIAQATLTVIFRLSPDAEYAYLTSRIATIFTEPGVEEVISGAWPNVMDPDKAGGVFLNGNTASLFFAVTACLFVWTAASKKLVALHIVTAGVSFIAMLATGSKTPYALVLVVPLVALFLVLAVRKPREAIVVASSGLVLASAAATAVVVVRPGILSQTARTLSERFGLWQMVGDAVPERWFTGFGYGNWREWVVYTWDDYFPHMGPQVWPPHNLFLQAWVDAGLIALALTIALVTLPIVASIRRIAEAHTAPLLSAVTVRRAIVFAGLVWVLFHGMADTTSFLGDNHTIPFVAILTAVALAPRPAERSATP</sequence>
<gene>
    <name evidence="7" type="ORF">JOF34_001092</name>
</gene>
<comment type="caution">
    <text evidence="7">The sequence shown here is derived from an EMBL/GenBank/DDBJ whole genome shotgun (WGS) entry which is preliminary data.</text>
</comment>
<keyword evidence="3 5" id="KW-1133">Transmembrane helix</keyword>
<keyword evidence="4 5" id="KW-0472">Membrane</keyword>
<keyword evidence="8" id="KW-1185">Reference proteome</keyword>
<dbReference type="InterPro" id="IPR007016">
    <property type="entry name" value="O-antigen_ligase-rel_domated"/>
</dbReference>
<feature type="transmembrane region" description="Helical" evidence="5">
    <location>
        <begin position="267"/>
        <end position="284"/>
    </location>
</feature>
<dbReference type="PANTHER" id="PTHR37422:SF21">
    <property type="entry name" value="EXOQ-LIKE PROTEIN"/>
    <property type="match status" value="1"/>
</dbReference>
<protein>
    <submittedName>
        <fullName evidence="7">Membrane protein (GlpM family)</fullName>
    </submittedName>
</protein>
<evidence type="ECO:0000256" key="2">
    <source>
        <dbReference type="ARBA" id="ARBA00022692"/>
    </source>
</evidence>
<evidence type="ECO:0000256" key="3">
    <source>
        <dbReference type="ARBA" id="ARBA00022989"/>
    </source>
</evidence>
<feature type="transmembrane region" description="Helical" evidence="5">
    <location>
        <begin position="243"/>
        <end position="261"/>
    </location>
</feature>
<keyword evidence="2 5" id="KW-0812">Transmembrane</keyword>
<dbReference type="RefSeq" id="WP_165136203.1">
    <property type="nucleotide sequence ID" value="NZ_CP049253.1"/>
</dbReference>
<dbReference type="Pfam" id="PF04932">
    <property type="entry name" value="Wzy_C"/>
    <property type="match status" value="1"/>
</dbReference>
<feature type="transmembrane region" description="Helical" evidence="5">
    <location>
        <begin position="152"/>
        <end position="174"/>
    </location>
</feature>
<dbReference type="EMBL" id="JAGIOL010000001">
    <property type="protein sequence ID" value="MBP2436506.1"/>
    <property type="molecule type" value="Genomic_DNA"/>
</dbReference>
<dbReference type="Proteomes" id="UP001519362">
    <property type="component" value="Unassembled WGS sequence"/>
</dbReference>